<dbReference type="Pfam" id="PF00535">
    <property type="entry name" value="Glycos_transf_2"/>
    <property type="match status" value="1"/>
</dbReference>
<proteinExistence type="predicted"/>
<feature type="transmembrane region" description="Helical" evidence="3">
    <location>
        <begin position="68"/>
        <end position="89"/>
    </location>
</feature>
<protein>
    <recommendedName>
        <fullName evidence="4">Glycosyltransferase 2-like domain-containing protein</fullName>
    </recommendedName>
</protein>
<dbReference type="RefSeq" id="WP_058370719.1">
    <property type="nucleotide sequence ID" value="NZ_LNTB01000001.1"/>
</dbReference>
<feature type="transmembrane region" description="Helical" evidence="3">
    <location>
        <begin position="362"/>
        <end position="380"/>
    </location>
</feature>
<feature type="transmembrane region" description="Helical" evidence="3">
    <location>
        <begin position="448"/>
        <end position="466"/>
    </location>
</feature>
<dbReference type="SUPFAM" id="SSF53448">
    <property type="entry name" value="Nucleotide-diphospho-sugar transferases"/>
    <property type="match status" value="1"/>
</dbReference>
<keyword evidence="2" id="KW-0808">Transferase</keyword>
<dbReference type="STRING" id="2309.CF15_04470"/>
<dbReference type="Proteomes" id="UP000053352">
    <property type="component" value="Unassembled WGS sequence"/>
</dbReference>
<sequence>MTGSVEGSMTAGKGYRLGSAARWQTRLVGIAGGVLWFALGLLLARVIMDRLVEALHLGRGAASPGLPLVVLLYSLIGGVTAAFYASRVFSKLVLARVYKAHPGGRLHPGIPARVSVEIPVFNGEQVIGRVLRALLHQDYPRELMEVIIVDDGSTDGTWSIVSSYARRYPFIRAVRHEVNLGKAEALTTGIRRATGDVIIVLDADTVPERDAVRRLVSRLLYEDGLGAVCGRLIPAGHGGLLYWMQRIEYFLGFELGRFMEDAVSRATLILSGAFSAFRSIVLKPLAERGIPEDTLAEDFDLTVMVWKRGLRTGYEHSAVAYTITPSSLRGLYRQRIRWYAGGLQVLLKHANLLGLRRAGHASYLYGRLLAVYLLGVEYLLPLLHVAGYITLAAIVAVYGLLGLEVLALPLPVFLAAYLAALASTVIMGSLSIIVAYGAEYGAGSAVRIAPYAFIYTLLYIPLLAVAKTDAMIRALLRERITWGAA</sequence>
<comment type="caution">
    <text evidence="5">The sequence shown here is derived from an EMBL/GenBank/DDBJ whole genome shotgun (WGS) entry which is preliminary data.</text>
</comment>
<name>A0A0V8RVF1_PYROC</name>
<dbReference type="AlphaFoldDB" id="A0A0V8RVF1"/>
<evidence type="ECO:0000256" key="1">
    <source>
        <dbReference type="ARBA" id="ARBA00022676"/>
    </source>
</evidence>
<evidence type="ECO:0000259" key="4">
    <source>
        <dbReference type="Pfam" id="PF00535"/>
    </source>
</evidence>
<dbReference type="InterPro" id="IPR001173">
    <property type="entry name" value="Glyco_trans_2-like"/>
</dbReference>
<feature type="transmembrane region" description="Helical" evidence="3">
    <location>
        <begin position="414"/>
        <end position="436"/>
    </location>
</feature>
<dbReference type="GO" id="GO:0016757">
    <property type="term" value="F:glycosyltransferase activity"/>
    <property type="evidence" value="ECO:0007669"/>
    <property type="project" value="UniProtKB-KW"/>
</dbReference>
<evidence type="ECO:0000313" key="5">
    <source>
        <dbReference type="EMBL" id="KSW12039.1"/>
    </source>
</evidence>
<dbReference type="PANTHER" id="PTHR43630">
    <property type="entry name" value="POLY-BETA-1,6-N-ACETYL-D-GLUCOSAMINE SYNTHASE"/>
    <property type="match status" value="1"/>
</dbReference>
<accession>A0A0V8RVF1</accession>
<evidence type="ECO:0000256" key="3">
    <source>
        <dbReference type="SAM" id="Phobius"/>
    </source>
</evidence>
<keyword evidence="3" id="KW-0472">Membrane</keyword>
<organism evidence="5 6">
    <name type="scientific">Pyrodictium occultum</name>
    <dbReference type="NCBI Taxonomy" id="2309"/>
    <lineage>
        <taxon>Archaea</taxon>
        <taxon>Thermoproteota</taxon>
        <taxon>Thermoprotei</taxon>
        <taxon>Desulfurococcales</taxon>
        <taxon>Pyrodictiaceae</taxon>
        <taxon>Pyrodictium</taxon>
    </lineage>
</organism>
<feature type="transmembrane region" description="Helical" evidence="3">
    <location>
        <begin position="386"/>
        <end position="407"/>
    </location>
</feature>
<dbReference type="OrthoDB" id="46222at2157"/>
<evidence type="ECO:0000313" key="6">
    <source>
        <dbReference type="Proteomes" id="UP000053352"/>
    </source>
</evidence>
<dbReference type="Gene3D" id="3.90.550.10">
    <property type="entry name" value="Spore Coat Polysaccharide Biosynthesis Protein SpsA, Chain A"/>
    <property type="match status" value="1"/>
</dbReference>
<keyword evidence="3" id="KW-0812">Transmembrane</keyword>
<dbReference type="EMBL" id="LNTB01000001">
    <property type="protein sequence ID" value="KSW12039.1"/>
    <property type="molecule type" value="Genomic_DNA"/>
</dbReference>
<gene>
    <name evidence="5" type="ORF">CF15_04470</name>
</gene>
<feature type="transmembrane region" description="Helical" evidence="3">
    <location>
        <begin position="27"/>
        <end position="48"/>
    </location>
</feature>
<reference evidence="5 6" key="1">
    <citation type="submission" date="2015-11" db="EMBL/GenBank/DDBJ databases">
        <title>Genome sequence of Pyrodictium occultum PL-19, a marine hyperthermophilic archaeon isolated from Volcano, Italy.</title>
        <authorList>
            <person name="Utturkar S."/>
            <person name="Huber H."/>
            <person name="Leptihn S."/>
            <person name="Brown S."/>
            <person name="Stetter K.O."/>
            <person name="Podar M."/>
        </authorList>
    </citation>
    <scope>NUCLEOTIDE SEQUENCE [LARGE SCALE GENOMIC DNA]</scope>
    <source>
        <strain evidence="5 6">PL-19</strain>
    </source>
</reference>
<dbReference type="PANTHER" id="PTHR43630:SF1">
    <property type="entry name" value="POLY-BETA-1,6-N-ACETYL-D-GLUCOSAMINE SYNTHASE"/>
    <property type="match status" value="1"/>
</dbReference>
<keyword evidence="6" id="KW-1185">Reference proteome</keyword>
<feature type="domain" description="Glycosyltransferase 2-like" evidence="4">
    <location>
        <begin position="115"/>
        <end position="278"/>
    </location>
</feature>
<keyword evidence="1" id="KW-0328">Glycosyltransferase</keyword>
<dbReference type="InterPro" id="IPR029044">
    <property type="entry name" value="Nucleotide-diphossugar_trans"/>
</dbReference>
<evidence type="ECO:0000256" key="2">
    <source>
        <dbReference type="ARBA" id="ARBA00022679"/>
    </source>
</evidence>
<keyword evidence="3" id="KW-1133">Transmembrane helix</keyword>